<evidence type="ECO:0000313" key="6">
    <source>
        <dbReference type="Proteomes" id="UP000469559"/>
    </source>
</evidence>
<protein>
    <submittedName>
        <fullName evidence="5">Putative oxidoreductase</fullName>
    </submittedName>
</protein>
<dbReference type="SUPFAM" id="SSF51735">
    <property type="entry name" value="NAD(P)-binding Rossmann-fold domains"/>
    <property type="match status" value="1"/>
</dbReference>
<evidence type="ECO:0000256" key="1">
    <source>
        <dbReference type="ARBA" id="ARBA00006484"/>
    </source>
</evidence>
<dbReference type="GO" id="GO:0016491">
    <property type="term" value="F:oxidoreductase activity"/>
    <property type="evidence" value="ECO:0007669"/>
    <property type="project" value="UniProtKB-KW"/>
</dbReference>
<evidence type="ECO:0000256" key="2">
    <source>
        <dbReference type="ARBA" id="ARBA00022857"/>
    </source>
</evidence>
<keyword evidence="2" id="KW-0521">NADP</keyword>
<accession>A0A8T9BEY9</accession>
<dbReference type="PRINTS" id="PR00081">
    <property type="entry name" value="GDHRDH"/>
</dbReference>
<comment type="similarity">
    <text evidence="1">Belongs to the short-chain dehydrogenases/reductases (SDR) family.</text>
</comment>
<dbReference type="EMBL" id="QGMF01000295">
    <property type="protein sequence ID" value="TVY17059.1"/>
    <property type="molecule type" value="Genomic_DNA"/>
</dbReference>
<dbReference type="InterPro" id="IPR057326">
    <property type="entry name" value="KR_dom"/>
</dbReference>
<dbReference type="AlphaFoldDB" id="A0A8T9BEY9"/>
<dbReference type="PANTHER" id="PTHR24320">
    <property type="entry name" value="RETINOL DEHYDROGENASE"/>
    <property type="match status" value="1"/>
</dbReference>
<evidence type="ECO:0000256" key="3">
    <source>
        <dbReference type="ARBA" id="ARBA00023002"/>
    </source>
</evidence>
<dbReference type="SMART" id="SM00822">
    <property type="entry name" value="PKS_KR"/>
    <property type="match status" value="1"/>
</dbReference>
<dbReference type="OrthoDB" id="191139at2759"/>
<keyword evidence="3" id="KW-0560">Oxidoreductase</keyword>
<dbReference type="Pfam" id="PF00106">
    <property type="entry name" value="adh_short"/>
    <property type="match status" value="1"/>
</dbReference>
<evidence type="ECO:0000313" key="5">
    <source>
        <dbReference type="EMBL" id="TVY17059.1"/>
    </source>
</evidence>
<proteinExistence type="inferred from homology"/>
<organism evidence="5 6">
    <name type="scientific">Lachnellula arida</name>
    <dbReference type="NCBI Taxonomy" id="1316785"/>
    <lineage>
        <taxon>Eukaryota</taxon>
        <taxon>Fungi</taxon>
        <taxon>Dikarya</taxon>
        <taxon>Ascomycota</taxon>
        <taxon>Pezizomycotina</taxon>
        <taxon>Leotiomycetes</taxon>
        <taxon>Helotiales</taxon>
        <taxon>Lachnaceae</taxon>
        <taxon>Lachnellula</taxon>
    </lineage>
</organism>
<gene>
    <name evidence="5" type="ORF">LARI1_G004499</name>
</gene>
<feature type="domain" description="Ketoreductase" evidence="4">
    <location>
        <begin position="57"/>
        <end position="225"/>
    </location>
</feature>
<dbReference type="InterPro" id="IPR036291">
    <property type="entry name" value="NAD(P)-bd_dom_sf"/>
</dbReference>
<dbReference type="PANTHER" id="PTHR24320:SF236">
    <property type="entry name" value="SHORT-CHAIN DEHYDROGENASE-RELATED"/>
    <property type="match status" value="1"/>
</dbReference>
<dbReference type="Proteomes" id="UP000469559">
    <property type="component" value="Unassembled WGS sequence"/>
</dbReference>
<comment type="caution">
    <text evidence="5">The sequence shown here is derived from an EMBL/GenBank/DDBJ whole genome shotgun (WGS) entry which is preliminary data.</text>
</comment>
<dbReference type="InterPro" id="IPR002347">
    <property type="entry name" value="SDR_fam"/>
</dbReference>
<name>A0A8T9BEY9_9HELO</name>
<keyword evidence="6" id="KW-1185">Reference proteome</keyword>
<reference evidence="5 6" key="1">
    <citation type="submission" date="2018-05" db="EMBL/GenBank/DDBJ databases">
        <title>Whole genome sequencing for identification of molecular markers to develop diagnostic detection tools for the regulated plant pathogen Lachnellula willkommii.</title>
        <authorList>
            <person name="Giroux E."/>
            <person name="Bilodeau G."/>
        </authorList>
    </citation>
    <scope>NUCLEOTIDE SEQUENCE [LARGE SCALE GENOMIC DNA]</scope>
    <source>
        <strain evidence="5 6">CBS 203.66</strain>
    </source>
</reference>
<evidence type="ECO:0000259" key="4">
    <source>
        <dbReference type="SMART" id="SM00822"/>
    </source>
</evidence>
<sequence>MDMDIYIYTLPLRRAAVGIKSQPSSPERKYKHGLDILRRLPTSPPFTERDLGEQTGKVFIITGAASGVGFELARILYSKHGSVYIAARSSARADEAIAKLRLALPGSQGRLMPLVIDIADLGTMKAAVQQFLRQESRLDVLVHNAGVMEPPVGSTTKLGHDLEIGTHCLGPFVLTTLLQDVLKRTAATMPAHPYTVRVLWIASLLSMGAPPGVMVFDDAGGPKAIRKVFPNYMQSKVGSAWLASEFAARFEQDGIMSVAVHPGLMRTELQKTMPLPGRVIMSLLFKPAVYGAYTELYAAFSPGLTVDEIRGGYVIAWGRIEPVPKNIADVQKAAIFWRYCERETSAYV</sequence>
<dbReference type="Gene3D" id="3.40.50.720">
    <property type="entry name" value="NAD(P)-binding Rossmann-like Domain"/>
    <property type="match status" value="1"/>
</dbReference>